<protein>
    <recommendedName>
        <fullName evidence="4">Reverse transcriptase</fullName>
    </recommendedName>
</protein>
<evidence type="ECO:0000313" key="3">
    <source>
        <dbReference type="RefSeq" id="XP_016497683.1"/>
    </source>
</evidence>
<accession>A0A1S4C973</accession>
<dbReference type="InterPro" id="IPR000477">
    <property type="entry name" value="RT_dom"/>
</dbReference>
<dbReference type="PANTHER" id="PTHR33064:SF39">
    <property type="match status" value="1"/>
</dbReference>
<dbReference type="AlphaFoldDB" id="A0A1S4C973"/>
<dbReference type="STRING" id="4097.A0A1S4C973"/>
<dbReference type="Gene3D" id="3.30.70.270">
    <property type="match status" value="1"/>
</dbReference>
<dbReference type="Gene3D" id="3.10.20.370">
    <property type="match status" value="1"/>
</dbReference>
<dbReference type="KEGG" id="nta:107816473"/>
<dbReference type="PaxDb" id="4097-A0A1S4C973"/>
<reference evidence="3" key="1">
    <citation type="submission" date="2025-08" db="UniProtKB">
        <authorList>
            <consortium name="RefSeq"/>
        </authorList>
    </citation>
    <scope>IDENTIFICATION</scope>
</reference>
<dbReference type="RefSeq" id="XP_016497683.1">
    <property type="nucleotide sequence ID" value="XM_016642197.1"/>
</dbReference>
<dbReference type="OrthoDB" id="1929490at2759"/>
<feature type="domain" description="Reverse transcriptase" evidence="1">
    <location>
        <begin position="448"/>
        <end position="510"/>
    </location>
</feature>
<dbReference type="Gene3D" id="3.10.10.10">
    <property type="entry name" value="HIV Type 1 Reverse Transcriptase, subunit A, domain 1"/>
    <property type="match status" value="2"/>
</dbReference>
<evidence type="ECO:0008006" key="4">
    <source>
        <dbReference type="Google" id="ProtNLM"/>
    </source>
</evidence>
<evidence type="ECO:0000259" key="1">
    <source>
        <dbReference type="Pfam" id="PF00078"/>
    </source>
</evidence>
<organism evidence="3">
    <name type="scientific">Nicotiana tabacum</name>
    <name type="common">Common tobacco</name>
    <dbReference type="NCBI Taxonomy" id="4097"/>
    <lineage>
        <taxon>Eukaryota</taxon>
        <taxon>Viridiplantae</taxon>
        <taxon>Streptophyta</taxon>
        <taxon>Embryophyta</taxon>
        <taxon>Tracheophyta</taxon>
        <taxon>Spermatophyta</taxon>
        <taxon>Magnoliopsida</taxon>
        <taxon>eudicotyledons</taxon>
        <taxon>Gunneridae</taxon>
        <taxon>Pentapetalae</taxon>
        <taxon>asterids</taxon>
        <taxon>lamiids</taxon>
        <taxon>Solanales</taxon>
        <taxon>Solanaceae</taxon>
        <taxon>Nicotianoideae</taxon>
        <taxon>Nicotianeae</taxon>
        <taxon>Nicotiana</taxon>
    </lineage>
</organism>
<sequence length="659" mass="75004">MGKTTVEAMQLLNEISENAVPWPSDRMIIKKMTGVNQVETLNSLTQQIATLTQKVEAFQVGAHTLSQLENCDVCQGNHPNHECQALTQNEEHVNVIGYRNNYSFGSPMTQKHPGFQCSNPNGAKNPQRFFNQKQQVQGPPGFQNQNRGQQNFQQYQHQPQRAHQQSLEDMVYKFIKATDEKVESQHSAIKNLKIQIEKENHKKWKRKLELGEMKDTGVSLQLAYQSRPFPATGRAIIDVHQGQLILRVDEERVIFDMHKIMKFPGDESSSSCFQIDLLDGLVEEYKDNQLITDSLERCLARSSTISDDNPVIREQAEIVEKESENKKVSQEGVQLKIELKELPSHLKYVFLEPELFPVIISSSLTIEQESKLIGVLRKHKRALGWTIADIKGISPAICMHKILMENDYKPIFQPQRRLNPTMQEVVKKEVVKLLAAGIIYPISNSPWIPIAPEYQEKTTFTCPQGTYAYRRMPFGLCNAPATFQRCMPAIFSNMTEKFHEIFMDDYTLFEEIVLGHKISAKGIEVNKSKIDLIAGLSSPTTIKGIRDDCKKAFKILKEHLTNAPILVSPDWSEPFEIMCDASDIAVGAILGQKRDKIFRHIYYASRTLNAAQKNYATTEKELLAAVFAFDKFHSYLIGIKVTIYTDHAALKYLLAKKDS</sequence>
<dbReference type="SUPFAM" id="SSF56672">
    <property type="entry name" value="DNA/RNA polymerases"/>
    <property type="match status" value="1"/>
</dbReference>
<gene>
    <name evidence="3" type="primary">LOC107816473</name>
</gene>
<dbReference type="Pfam" id="PF00078">
    <property type="entry name" value="RVT_1"/>
    <property type="match status" value="1"/>
</dbReference>
<dbReference type="InterPro" id="IPR043502">
    <property type="entry name" value="DNA/RNA_pol_sf"/>
</dbReference>
<proteinExistence type="predicted"/>
<dbReference type="CDD" id="cd09274">
    <property type="entry name" value="RNase_HI_RT_Ty3"/>
    <property type="match status" value="1"/>
</dbReference>
<dbReference type="InterPro" id="IPR051320">
    <property type="entry name" value="Viral_Replic_Matur_Polypro"/>
</dbReference>
<dbReference type="InterPro" id="IPR043128">
    <property type="entry name" value="Rev_trsase/Diguanyl_cyclase"/>
</dbReference>
<dbReference type="FunFam" id="3.10.20.370:FF:000001">
    <property type="entry name" value="Retrovirus-related Pol polyprotein from transposon 17.6-like protein"/>
    <property type="match status" value="1"/>
</dbReference>
<feature type="domain" description="Reverse transcriptase/retrotransposon-derived protein RNase H-like" evidence="2">
    <location>
        <begin position="547"/>
        <end position="643"/>
    </location>
</feature>
<evidence type="ECO:0000259" key="2">
    <source>
        <dbReference type="Pfam" id="PF17919"/>
    </source>
</evidence>
<dbReference type="InterPro" id="IPR041577">
    <property type="entry name" value="RT_RNaseH_2"/>
</dbReference>
<dbReference type="Pfam" id="PF17919">
    <property type="entry name" value="RT_RNaseH_2"/>
    <property type="match status" value="1"/>
</dbReference>
<name>A0A1S4C973_TOBAC</name>
<dbReference type="PANTHER" id="PTHR33064">
    <property type="entry name" value="POL PROTEIN"/>
    <property type="match status" value="1"/>
</dbReference>